<dbReference type="InterPro" id="IPR002078">
    <property type="entry name" value="Sigma_54_int"/>
</dbReference>
<evidence type="ECO:0000256" key="4">
    <source>
        <dbReference type="ARBA" id="ARBA00023125"/>
    </source>
</evidence>
<name>A0ABU5H4L4_9BACT</name>
<dbReference type="PROSITE" id="PS00675">
    <property type="entry name" value="SIGMA54_INTERACT_1"/>
    <property type="match status" value="1"/>
</dbReference>
<feature type="domain" description="Response regulatory" evidence="8">
    <location>
        <begin position="4"/>
        <end position="119"/>
    </location>
</feature>
<dbReference type="PRINTS" id="PR01590">
    <property type="entry name" value="HTHFIS"/>
</dbReference>
<dbReference type="InterPro" id="IPR025944">
    <property type="entry name" value="Sigma_54_int_dom_CS"/>
</dbReference>
<evidence type="ECO:0000259" key="7">
    <source>
        <dbReference type="PROSITE" id="PS50045"/>
    </source>
</evidence>
<evidence type="ECO:0000256" key="5">
    <source>
        <dbReference type="ARBA" id="ARBA00023163"/>
    </source>
</evidence>
<keyword evidence="4" id="KW-0238">DNA-binding</keyword>
<dbReference type="InterPro" id="IPR001789">
    <property type="entry name" value="Sig_transdc_resp-reg_receiver"/>
</dbReference>
<dbReference type="InterPro" id="IPR011006">
    <property type="entry name" value="CheY-like_superfamily"/>
</dbReference>
<proteinExistence type="predicted"/>
<reference evidence="9 10" key="1">
    <citation type="submission" date="2023-12" db="EMBL/GenBank/DDBJ databases">
        <title>the genome sequence of Hyalangium sp. s54d21.</title>
        <authorList>
            <person name="Zhang X."/>
        </authorList>
    </citation>
    <scope>NUCLEOTIDE SEQUENCE [LARGE SCALE GENOMIC DNA]</scope>
    <source>
        <strain evidence="10">s54d21</strain>
    </source>
</reference>
<dbReference type="SMART" id="SM00382">
    <property type="entry name" value="AAA"/>
    <property type="match status" value="1"/>
</dbReference>
<dbReference type="Gene3D" id="3.40.50.300">
    <property type="entry name" value="P-loop containing nucleotide triphosphate hydrolases"/>
    <property type="match status" value="1"/>
</dbReference>
<dbReference type="Pfam" id="PF02954">
    <property type="entry name" value="HTH_8"/>
    <property type="match status" value="1"/>
</dbReference>
<feature type="modified residue" description="4-aspartylphosphate" evidence="6">
    <location>
        <position position="53"/>
    </location>
</feature>
<protein>
    <submittedName>
        <fullName evidence="9">Sigma-54 dependent transcriptional regulator</fullName>
    </submittedName>
</protein>
<evidence type="ECO:0000259" key="8">
    <source>
        <dbReference type="PROSITE" id="PS50110"/>
    </source>
</evidence>
<dbReference type="PROSITE" id="PS50110">
    <property type="entry name" value="RESPONSE_REGULATORY"/>
    <property type="match status" value="1"/>
</dbReference>
<dbReference type="Pfam" id="PF25601">
    <property type="entry name" value="AAA_lid_14"/>
    <property type="match status" value="1"/>
</dbReference>
<organism evidence="9 10">
    <name type="scientific">Hyalangium rubrum</name>
    <dbReference type="NCBI Taxonomy" id="3103134"/>
    <lineage>
        <taxon>Bacteria</taxon>
        <taxon>Pseudomonadati</taxon>
        <taxon>Myxococcota</taxon>
        <taxon>Myxococcia</taxon>
        <taxon>Myxococcales</taxon>
        <taxon>Cystobacterineae</taxon>
        <taxon>Archangiaceae</taxon>
        <taxon>Hyalangium</taxon>
    </lineage>
</organism>
<keyword evidence="5" id="KW-0804">Transcription</keyword>
<evidence type="ECO:0000256" key="2">
    <source>
        <dbReference type="ARBA" id="ARBA00022840"/>
    </source>
</evidence>
<sequence>MAPKVLVVDDDVELGALISVQLRHRGFEVATVTGADAALARLTRELPDVLVTDLQLIGGPNGIELCRQVAERYPELPIVLITAHGSIELAVAAIRAGAYDFITKPLDFAALALTLERAVQLRALREEVSRLRRTVDQTRRFEDLLGTSAAMREVYGLLDRVATADISVLITGESGTGKELVARALHQRSRRKDGPLVAINCSALPEALLESELFGHVKGAFTDARSDKPGLFVQAHGGTLFLDEVGELPLGLQPKLLRALQERKVRPVGATAEQAIDVRVVSATNVDLEEAVQQKRFRQDLFFRLNVVHVPLPPLRDRGGDVLLLAQRFLEQAAALADKKVAGLSDEAAERLLAYSWPGNVRELQNCIERAVALTASESIAVRDLPEKVRQYRGVPPSLGAEGGSFLPLHEVERRHILSVLEALGGNKSSAATVLGVDRRTLYRKLAEYRALSSEDAADPDAPAPPRSR</sequence>
<accession>A0ABU5H4L4</accession>
<dbReference type="InterPro" id="IPR009057">
    <property type="entry name" value="Homeodomain-like_sf"/>
</dbReference>
<dbReference type="InterPro" id="IPR025943">
    <property type="entry name" value="Sigma_54_int_dom_ATP-bd_2"/>
</dbReference>
<feature type="domain" description="Sigma-54 factor interaction" evidence="7">
    <location>
        <begin position="144"/>
        <end position="373"/>
    </location>
</feature>
<dbReference type="InterPro" id="IPR003593">
    <property type="entry name" value="AAA+_ATPase"/>
</dbReference>
<dbReference type="PROSITE" id="PS50045">
    <property type="entry name" value="SIGMA54_INTERACT_4"/>
    <property type="match status" value="1"/>
</dbReference>
<dbReference type="SMART" id="SM00448">
    <property type="entry name" value="REC"/>
    <property type="match status" value="1"/>
</dbReference>
<dbReference type="PANTHER" id="PTHR32071:SF81">
    <property type="entry name" value="PROPIONATE CATABOLISM OPERON REGULATORY PROTEIN"/>
    <property type="match status" value="1"/>
</dbReference>
<dbReference type="EMBL" id="JAXIVS010000004">
    <property type="protein sequence ID" value="MDY7227758.1"/>
    <property type="molecule type" value="Genomic_DNA"/>
</dbReference>
<dbReference type="PROSITE" id="PS00688">
    <property type="entry name" value="SIGMA54_INTERACT_3"/>
    <property type="match status" value="1"/>
</dbReference>
<dbReference type="InterPro" id="IPR058031">
    <property type="entry name" value="AAA_lid_NorR"/>
</dbReference>
<dbReference type="Gene3D" id="1.10.10.60">
    <property type="entry name" value="Homeodomain-like"/>
    <property type="match status" value="1"/>
</dbReference>
<dbReference type="Pfam" id="PF00072">
    <property type="entry name" value="Response_reg"/>
    <property type="match status" value="1"/>
</dbReference>
<dbReference type="Gene3D" id="3.40.50.2300">
    <property type="match status" value="1"/>
</dbReference>
<dbReference type="Gene3D" id="1.10.8.60">
    <property type="match status" value="1"/>
</dbReference>
<dbReference type="PROSITE" id="PS00676">
    <property type="entry name" value="SIGMA54_INTERACT_2"/>
    <property type="match status" value="1"/>
</dbReference>
<dbReference type="InterPro" id="IPR025662">
    <property type="entry name" value="Sigma_54_int_dom_ATP-bd_1"/>
</dbReference>
<dbReference type="RefSeq" id="WP_321546471.1">
    <property type="nucleotide sequence ID" value="NZ_JAXIVS010000004.1"/>
</dbReference>
<dbReference type="SUPFAM" id="SSF52540">
    <property type="entry name" value="P-loop containing nucleoside triphosphate hydrolases"/>
    <property type="match status" value="1"/>
</dbReference>
<comment type="caution">
    <text evidence="9">The sequence shown here is derived from an EMBL/GenBank/DDBJ whole genome shotgun (WGS) entry which is preliminary data.</text>
</comment>
<dbReference type="Pfam" id="PF00158">
    <property type="entry name" value="Sigma54_activat"/>
    <property type="match status" value="1"/>
</dbReference>
<dbReference type="SUPFAM" id="SSF52172">
    <property type="entry name" value="CheY-like"/>
    <property type="match status" value="1"/>
</dbReference>
<evidence type="ECO:0000256" key="3">
    <source>
        <dbReference type="ARBA" id="ARBA00023015"/>
    </source>
</evidence>
<evidence type="ECO:0000313" key="10">
    <source>
        <dbReference type="Proteomes" id="UP001291309"/>
    </source>
</evidence>
<evidence type="ECO:0000256" key="6">
    <source>
        <dbReference type="PROSITE-ProRule" id="PRU00169"/>
    </source>
</evidence>
<keyword evidence="10" id="KW-1185">Reference proteome</keyword>
<dbReference type="PANTHER" id="PTHR32071">
    <property type="entry name" value="TRANSCRIPTIONAL REGULATORY PROTEIN"/>
    <property type="match status" value="1"/>
</dbReference>
<dbReference type="SUPFAM" id="SSF46689">
    <property type="entry name" value="Homeodomain-like"/>
    <property type="match status" value="1"/>
</dbReference>
<keyword evidence="3" id="KW-0805">Transcription regulation</keyword>
<keyword evidence="2" id="KW-0067">ATP-binding</keyword>
<evidence type="ECO:0000313" key="9">
    <source>
        <dbReference type="EMBL" id="MDY7227758.1"/>
    </source>
</evidence>
<keyword evidence="6" id="KW-0597">Phosphoprotein</keyword>
<dbReference type="CDD" id="cd00009">
    <property type="entry name" value="AAA"/>
    <property type="match status" value="1"/>
</dbReference>
<gene>
    <name evidence="9" type="ORF">SYV04_15190</name>
</gene>
<dbReference type="InterPro" id="IPR027417">
    <property type="entry name" value="P-loop_NTPase"/>
</dbReference>
<dbReference type="Proteomes" id="UP001291309">
    <property type="component" value="Unassembled WGS sequence"/>
</dbReference>
<keyword evidence="1" id="KW-0547">Nucleotide-binding</keyword>
<dbReference type="InterPro" id="IPR002197">
    <property type="entry name" value="HTH_Fis"/>
</dbReference>
<evidence type="ECO:0000256" key="1">
    <source>
        <dbReference type="ARBA" id="ARBA00022741"/>
    </source>
</evidence>